<accession>A0A165EVX7</accession>
<protein>
    <submittedName>
        <fullName evidence="1">Uncharacterized protein</fullName>
    </submittedName>
</protein>
<dbReference type="AlphaFoldDB" id="A0A165EVX7"/>
<name>A0A165EVX7_9APHY</name>
<gene>
    <name evidence="1" type="ORF">LAESUDRAFT_650173</name>
</gene>
<dbReference type="EMBL" id="KV427617">
    <property type="protein sequence ID" value="KZT07878.1"/>
    <property type="molecule type" value="Genomic_DNA"/>
</dbReference>
<evidence type="ECO:0000313" key="1">
    <source>
        <dbReference type="EMBL" id="KZT07878.1"/>
    </source>
</evidence>
<evidence type="ECO:0000313" key="2">
    <source>
        <dbReference type="Proteomes" id="UP000076871"/>
    </source>
</evidence>
<dbReference type="Proteomes" id="UP000076871">
    <property type="component" value="Unassembled WGS sequence"/>
</dbReference>
<feature type="non-terminal residue" evidence="1">
    <location>
        <position position="1"/>
    </location>
</feature>
<proteinExistence type="predicted"/>
<dbReference type="STRING" id="1314785.A0A165EVX7"/>
<sequence>ITINPDGLHNPVVQLSVGEEIGMDRFSATAGSGKYQRAHNIVSDGFAAAYFFHYTIRAIIETLFEVQVLPFRHIK</sequence>
<organism evidence="1 2">
    <name type="scientific">Laetiporus sulphureus 93-53</name>
    <dbReference type="NCBI Taxonomy" id="1314785"/>
    <lineage>
        <taxon>Eukaryota</taxon>
        <taxon>Fungi</taxon>
        <taxon>Dikarya</taxon>
        <taxon>Basidiomycota</taxon>
        <taxon>Agaricomycotina</taxon>
        <taxon>Agaricomycetes</taxon>
        <taxon>Polyporales</taxon>
        <taxon>Laetiporus</taxon>
    </lineage>
</organism>
<dbReference type="RefSeq" id="XP_040765618.1">
    <property type="nucleotide sequence ID" value="XM_040904223.1"/>
</dbReference>
<keyword evidence="2" id="KW-1185">Reference proteome</keyword>
<reference evidence="1 2" key="1">
    <citation type="journal article" date="2016" name="Mol. Biol. Evol.">
        <title>Comparative Genomics of Early-Diverging Mushroom-Forming Fungi Provides Insights into the Origins of Lignocellulose Decay Capabilities.</title>
        <authorList>
            <person name="Nagy L.G."/>
            <person name="Riley R."/>
            <person name="Tritt A."/>
            <person name="Adam C."/>
            <person name="Daum C."/>
            <person name="Floudas D."/>
            <person name="Sun H."/>
            <person name="Yadav J.S."/>
            <person name="Pangilinan J."/>
            <person name="Larsson K.H."/>
            <person name="Matsuura K."/>
            <person name="Barry K."/>
            <person name="Labutti K."/>
            <person name="Kuo R."/>
            <person name="Ohm R.A."/>
            <person name="Bhattacharya S.S."/>
            <person name="Shirouzu T."/>
            <person name="Yoshinaga Y."/>
            <person name="Martin F.M."/>
            <person name="Grigoriev I.V."/>
            <person name="Hibbett D.S."/>
        </authorList>
    </citation>
    <scope>NUCLEOTIDE SEQUENCE [LARGE SCALE GENOMIC DNA]</scope>
    <source>
        <strain evidence="1 2">93-53</strain>
    </source>
</reference>
<dbReference type="InParanoid" id="A0A165EVX7"/>
<dbReference type="GeneID" id="63821253"/>